<accession>A1K293</accession>
<dbReference type="KEGG" id="azo:azo0331"/>
<dbReference type="KEGG" id="aoa:dqs_0344"/>
<name>A1K293_AZOSB</name>
<dbReference type="PANTHER" id="PTHR35585">
    <property type="entry name" value="HHE DOMAIN PROTEIN (AFU_ORTHOLOGUE AFUA_4G00730)"/>
    <property type="match status" value="1"/>
</dbReference>
<protein>
    <recommendedName>
        <fullName evidence="1">Hemerythrin-like domain-containing protein</fullName>
    </recommendedName>
</protein>
<evidence type="ECO:0000259" key="1">
    <source>
        <dbReference type="Pfam" id="PF01814"/>
    </source>
</evidence>
<proteinExistence type="predicted"/>
<dbReference type="Gene3D" id="1.20.120.520">
    <property type="entry name" value="nmb1532 protein domain like"/>
    <property type="match status" value="1"/>
</dbReference>
<feature type="domain" description="Hemerythrin-like" evidence="1">
    <location>
        <begin position="16"/>
        <end position="131"/>
    </location>
</feature>
<organism evidence="2 3">
    <name type="scientific">Azoarcus sp. (strain BH72)</name>
    <dbReference type="NCBI Taxonomy" id="418699"/>
    <lineage>
        <taxon>Bacteria</taxon>
        <taxon>Pseudomonadati</taxon>
        <taxon>Pseudomonadota</taxon>
        <taxon>Betaproteobacteria</taxon>
        <taxon>Rhodocyclales</taxon>
        <taxon>Zoogloeaceae</taxon>
        <taxon>Azoarcus</taxon>
    </lineage>
</organism>
<reference evidence="2 3" key="1">
    <citation type="journal article" date="2006" name="Nat. Biotechnol.">
        <title>Complete genome of the mutualistic, N2-fixing grass endophyte Azoarcus sp. strain BH72.</title>
        <authorList>
            <person name="Krause A."/>
            <person name="Ramakumar A."/>
            <person name="Bartels D."/>
            <person name="Battistoni F."/>
            <person name="Bekel T."/>
            <person name="Boch J."/>
            <person name="Boehm M."/>
            <person name="Friedrich F."/>
            <person name="Hurek T."/>
            <person name="Krause L."/>
            <person name="Linke B."/>
            <person name="McHardy A.C."/>
            <person name="Sarkar A."/>
            <person name="Schneiker S."/>
            <person name="Syed A.A."/>
            <person name="Thauer R."/>
            <person name="Vorhoelter F.-J."/>
            <person name="Weidner S."/>
            <person name="Puehler A."/>
            <person name="Reinhold-Hurek B."/>
            <person name="Kaiser O."/>
            <person name="Goesmann A."/>
        </authorList>
    </citation>
    <scope>NUCLEOTIDE SEQUENCE [LARGE SCALE GENOMIC DNA]</scope>
    <source>
        <strain evidence="2 3">BH72</strain>
    </source>
</reference>
<dbReference type="Proteomes" id="UP000002588">
    <property type="component" value="Chromosome"/>
</dbReference>
<dbReference type="AlphaFoldDB" id="A1K293"/>
<dbReference type="RefSeq" id="WP_011764066.1">
    <property type="nucleotide sequence ID" value="NC_008702.1"/>
</dbReference>
<dbReference type="eggNOG" id="COG5592">
    <property type="taxonomic scope" value="Bacteria"/>
</dbReference>
<gene>
    <name evidence="2" type="ordered locus">azo0331</name>
</gene>
<dbReference type="InterPro" id="IPR012312">
    <property type="entry name" value="Hemerythrin-like"/>
</dbReference>
<evidence type="ECO:0000313" key="3">
    <source>
        <dbReference type="Proteomes" id="UP000002588"/>
    </source>
</evidence>
<sequence>MNKSSLPTGLKDVLGALLEDHREAKKLFKDFEKAKSSEEKEEIARTVCEALTLHTQLEEEFFYPAVRELESDSIKALLDEAEVEHASAKELIQQIEGIGADDALFEAKVTVLGEYVSHHIREEEEELFPKLVEEKVDLREVGAAMEEKRNELVAH</sequence>
<dbReference type="EMBL" id="AM406670">
    <property type="protein sequence ID" value="CAL92948.1"/>
    <property type="molecule type" value="Genomic_DNA"/>
</dbReference>
<dbReference type="HOGENOM" id="CLU_079417_6_0_4"/>
<evidence type="ECO:0000313" key="2">
    <source>
        <dbReference type="EMBL" id="CAL92948.1"/>
    </source>
</evidence>
<dbReference type="PANTHER" id="PTHR35585:SF1">
    <property type="entry name" value="HHE DOMAIN PROTEIN (AFU_ORTHOLOGUE AFUA_4G00730)"/>
    <property type="match status" value="1"/>
</dbReference>
<keyword evidence="3" id="KW-1185">Reference proteome</keyword>
<dbReference type="Pfam" id="PF01814">
    <property type="entry name" value="Hemerythrin"/>
    <property type="match status" value="1"/>
</dbReference>
<dbReference type="OrthoDB" id="5512987at2"/>